<evidence type="ECO:0000256" key="2">
    <source>
        <dbReference type="ARBA" id="ARBA00004459"/>
    </source>
</evidence>
<evidence type="ECO:0000256" key="7">
    <source>
        <dbReference type="ARBA" id="ARBA00023288"/>
    </source>
</evidence>
<comment type="subcellular location">
    <subcellularLocation>
        <location evidence="2 8">Cell outer membrane</location>
        <topology evidence="2 8">Lipid-anchor</topology>
    </subcellularLocation>
</comment>
<evidence type="ECO:0000256" key="1">
    <source>
        <dbReference type="ARBA" id="ARBA00003932"/>
    </source>
</evidence>
<dbReference type="GO" id="GO:0009279">
    <property type="term" value="C:cell outer membrane"/>
    <property type="evidence" value="ECO:0007669"/>
    <property type="project" value="UniProtKB-SubCell"/>
</dbReference>
<evidence type="ECO:0000313" key="10">
    <source>
        <dbReference type="Proteomes" id="UP000019148"/>
    </source>
</evidence>
<evidence type="ECO:0000313" key="9">
    <source>
        <dbReference type="EMBL" id="ETZ17228.1"/>
    </source>
</evidence>
<comment type="caution">
    <text evidence="9">The sequence shown here is derived from an EMBL/GenBank/DDBJ whole genome shotgun (WGS) entry which is preliminary data.</text>
</comment>
<proteinExistence type="predicted"/>
<evidence type="ECO:0000256" key="5">
    <source>
        <dbReference type="ARBA" id="ARBA00023139"/>
    </source>
</evidence>
<dbReference type="PATRIC" id="fig|1432657.3.peg.1743"/>
<dbReference type="EMBL" id="AZIT01000082">
    <property type="protein sequence ID" value="ETZ17228.1"/>
    <property type="molecule type" value="Genomic_DNA"/>
</dbReference>
<keyword evidence="4 8" id="KW-0472">Membrane</keyword>
<comment type="function">
    <text evidence="1 8">The Vlp and Vsp proteins are antigenically distinct proteins, only one vlp or vsp gene is transcriptionally active at any one time. Switching between these genes is a mechanism of host immune response evasion.</text>
</comment>
<dbReference type="Proteomes" id="UP000019148">
    <property type="component" value="Unassembled WGS sequence"/>
</dbReference>
<gene>
    <name evidence="9" type="ORF">BDCR2A_01859</name>
</gene>
<dbReference type="InterPro" id="IPR000680">
    <property type="entry name" value="Borrelia_lipo"/>
</dbReference>
<sequence>MLGEFKEIVGIVLKQGEGDPTATKTREEENKTIGKLFSEKKGNGGTDAEAAAASASIGAVSGVDILQAIASSGDVTAGGVDIDQAKDAANIASGKTDSAKDLAVASAKKMQLFQLVLH</sequence>
<keyword evidence="3" id="KW-0732">Signal</keyword>
<keyword evidence="5 8" id="KW-0564">Palmitate</keyword>
<dbReference type="AlphaFoldDB" id="W6TG05"/>
<reference evidence="9 10" key="1">
    <citation type="submission" date="2013-12" db="EMBL/GenBank/DDBJ databases">
        <title>Comparative genomics of relapsing fever spirochetes.</title>
        <authorList>
            <person name="Schwan T.G."/>
            <person name="Raffel S.J."/>
            <person name="Porcella S.F."/>
        </authorList>
    </citation>
    <scope>NUCLEOTIDE SEQUENCE [LARGE SCALE GENOMIC DNA]</scope>
    <source>
        <strain evidence="9 10">CR2A</strain>
    </source>
</reference>
<name>W6TG05_9SPIR</name>
<evidence type="ECO:0000256" key="6">
    <source>
        <dbReference type="ARBA" id="ARBA00023237"/>
    </source>
</evidence>
<evidence type="ECO:0000256" key="4">
    <source>
        <dbReference type="ARBA" id="ARBA00023136"/>
    </source>
</evidence>
<dbReference type="SUPFAM" id="SSF74748">
    <property type="entry name" value="Variable surface antigen VlsE"/>
    <property type="match status" value="1"/>
</dbReference>
<organism evidence="9 10">
    <name type="scientific">Borrelia duttonii CR2A</name>
    <dbReference type="NCBI Taxonomy" id="1432657"/>
    <lineage>
        <taxon>Bacteria</taxon>
        <taxon>Pseudomonadati</taxon>
        <taxon>Spirochaetota</taxon>
        <taxon>Spirochaetia</taxon>
        <taxon>Spirochaetales</taxon>
        <taxon>Borreliaceae</taxon>
        <taxon>Borrelia</taxon>
    </lineage>
</organism>
<protein>
    <recommendedName>
        <fullName evidence="8">Variable large protein</fullName>
    </recommendedName>
</protein>
<keyword evidence="6 8" id="KW-0998">Cell outer membrane</keyword>
<evidence type="ECO:0000256" key="3">
    <source>
        <dbReference type="ARBA" id="ARBA00022729"/>
    </source>
</evidence>
<keyword evidence="7 8" id="KW-0449">Lipoprotein</keyword>
<accession>W6TG05</accession>
<dbReference type="Pfam" id="PF00921">
    <property type="entry name" value="Lipoprotein_2"/>
    <property type="match status" value="1"/>
</dbReference>
<evidence type="ECO:0000256" key="8">
    <source>
        <dbReference type="RuleBase" id="RU363105"/>
    </source>
</evidence>